<evidence type="ECO:0000313" key="4">
    <source>
        <dbReference type="EMBL" id="JAA76256.1"/>
    </source>
</evidence>
<dbReference type="OMA" id="GRNHGER"/>
<evidence type="ECO:0000256" key="1">
    <source>
        <dbReference type="SAM" id="MobiDB-lite"/>
    </source>
</evidence>
<reference evidence="3" key="1">
    <citation type="submission" date="2008-04" db="EMBL/GenBank/DDBJ databases">
        <title>A novel antibacterial peptide from the hemolymph of Rhodnius prolixus.</title>
        <authorList>
            <person name="Waniek P.J."/>
            <person name="Mello C.B."/>
            <person name="Genta F.A."/>
            <person name="Azambuja P."/>
            <person name="Jansen A.M."/>
            <person name="Araujo C.A."/>
        </authorList>
    </citation>
    <scope>NUCLEOTIDE SEQUENCE</scope>
</reference>
<reference evidence="5" key="4">
    <citation type="submission" date="2015-05" db="UniProtKB">
        <authorList>
            <consortium name="EnsemblMetazoa"/>
        </authorList>
    </citation>
    <scope>IDENTIFICATION</scope>
</reference>
<dbReference type="VEuPathDB" id="VectorBase:RPRC013002"/>
<dbReference type="EnsemblMetazoa" id="RPRC013002-RA">
    <property type="protein sequence ID" value="RPRC013002-PA"/>
    <property type="gene ID" value="RPRC013002"/>
</dbReference>
<accession>D6BJP6</accession>
<dbReference type="Proteomes" id="UP000015103">
    <property type="component" value="Unassembled WGS sequence"/>
</dbReference>
<feature type="compositionally biased region" description="Basic and acidic residues" evidence="1">
    <location>
        <begin position="38"/>
        <end position="49"/>
    </location>
</feature>
<dbReference type="RefSeq" id="XP_073983310.1">
    <property type="nucleotide sequence ID" value="XM_074127209.1"/>
</dbReference>
<evidence type="ECO:0000313" key="6">
    <source>
        <dbReference type="Proteomes" id="UP000015103"/>
    </source>
</evidence>
<proteinExistence type="evidence at transcript level"/>
<protein>
    <submittedName>
        <fullName evidence="3 5">Diptericin</fullName>
    </submittedName>
    <submittedName>
        <fullName evidence="4">Putative prolixin antimicrobial peptide</fullName>
    </submittedName>
</protein>
<dbReference type="AlphaFoldDB" id="D6BJP6"/>
<sequence length="98" mass="11036">MFKTILVLVVALNLLGAFTYASPRPDDKKNQGSASVDVQRERGEGTKVDARVRQELWRSDDGRTRAEAYGHWDRTYGGRNHGERSHGGGVRLEHTWGK</sequence>
<dbReference type="HOGENOM" id="CLU_2336204_0_0_1"/>
<evidence type="ECO:0000313" key="3">
    <source>
        <dbReference type="EMBL" id="ACG50017.1"/>
    </source>
</evidence>
<evidence type="ECO:0000313" key="5">
    <source>
        <dbReference type="EnsemblMetazoa" id="RPRC013002-PA"/>
    </source>
</evidence>
<reference evidence="6" key="3">
    <citation type="submission" date="2015-04" db="EMBL/GenBank/DDBJ databases">
        <authorList>
            <person name="Wilson R.K."/>
            <person name="Warren W."/>
            <person name="Dotson E."/>
            <person name="Oliveira P.L."/>
        </authorList>
    </citation>
    <scope>NUCLEOTIDE SEQUENCE</scope>
</reference>
<dbReference type="EMBL" id="ACPB03000339">
    <property type="status" value="NOT_ANNOTATED_CDS"/>
    <property type="molecule type" value="Genomic_DNA"/>
</dbReference>
<feature type="region of interest" description="Disordered" evidence="1">
    <location>
        <begin position="21"/>
        <end position="49"/>
    </location>
</feature>
<keyword evidence="6" id="KW-1185">Reference proteome</keyword>
<dbReference type="STRING" id="13249.D6BJP6"/>
<feature type="signal peptide" evidence="2">
    <location>
        <begin position="1"/>
        <end position="21"/>
    </location>
</feature>
<feature type="region of interest" description="Disordered" evidence="1">
    <location>
        <begin position="73"/>
        <end position="98"/>
    </location>
</feature>
<keyword evidence="2" id="KW-0732">Signal</keyword>
<feature type="chain" id="PRO_5014087997" evidence="2">
    <location>
        <begin position="22"/>
        <end position="98"/>
    </location>
</feature>
<evidence type="ECO:0000256" key="2">
    <source>
        <dbReference type="SAM" id="SignalP"/>
    </source>
</evidence>
<name>D6BJP6_RHOPR</name>
<feature type="non-terminal residue" evidence="3">
    <location>
        <position position="98"/>
    </location>
</feature>
<organism evidence="3">
    <name type="scientific">Rhodnius prolixus</name>
    <name type="common">Triatomid bug</name>
    <dbReference type="NCBI Taxonomy" id="13249"/>
    <lineage>
        <taxon>Eukaryota</taxon>
        <taxon>Metazoa</taxon>
        <taxon>Ecdysozoa</taxon>
        <taxon>Arthropoda</taxon>
        <taxon>Hexapoda</taxon>
        <taxon>Insecta</taxon>
        <taxon>Pterygota</taxon>
        <taxon>Neoptera</taxon>
        <taxon>Paraneoptera</taxon>
        <taxon>Hemiptera</taxon>
        <taxon>Heteroptera</taxon>
        <taxon>Panheteroptera</taxon>
        <taxon>Cimicomorpha</taxon>
        <taxon>Reduviidae</taxon>
        <taxon>Triatominae</taxon>
        <taxon>Rhodnius</taxon>
    </lineage>
</organism>
<dbReference type="EMBL" id="EU679000">
    <property type="protein sequence ID" value="ACG50017.1"/>
    <property type="molecule type" value="Genomic_DNA"/>
</dbReference>
<reference evidence="4" key="2">
    <citation type="submission" date="2013-04" db="EMBL/GenBank/DDBJ databases">
        <title>An insight into the transcriptome of the digestive tract of the blood sucking bug, Rhodnius prolixus.</title>
        <authorList>
            <person name="Ribeiro J.M.C."/>
            <person name="Genta F.A."/>
            <person name="Sorgine M.H.F."/>
            <person name="Paiva-Silva G.O."/>
            <person name="Majerowicz D."/>
            <person name="Medeiros M."/>
            <person name="Koerich L."/>
            <person name="Terra W.R."/>
            <person name="Ferreira C."/>
            <person name="Pimentel A.C."/>
            <person name="Bisch P.M."/>
            <person name="Diniz M.M.P."/>
            <person name="Nascimento R."/>
            <person name="Salmon D."/>
            <person name="Silber A.M."/>
            <person name="Alves M."/>
            <person name="Oliveira M.F."/>
            <person name="Gondim K.C."/>
            <person name="Silva Neto M.A.C."/>
            <person name="Atella G.C."/>
            <person name="Araujo H."/>
            <person name="Dias F.S."/>
            <person name="Polycarpo C.R."/>
            <person name="Fampa P."/>
            <person name="Melo A.C."/>
            <person name="Tanaka A.S."/>
            <person name="Balczun C."/>
            <person name="Oliveira J.H.M."/>
            <person name="Goncalves R."/>
            <person name="Lazoski C."/>
            <person name="Pereira M.A."/>
            <person name="Rivera-Pomar R."/>
            <person name="Diambra L."/>
            <person name="Schaub G.A."/>
            <person name="Garcia E.S."/>
            <person name="Azambuja P."/>
            <person name="Braz G.R.C."/>
            <person name="Oliveira P.L."/>
        </authorList>
    </citation>
    <scope>NUCLEOTIDE SEQUENCE</scope>
</reference>
<dbReference type="EMBL" id="GAHY01001254">
    <property type="protein sequence ID" value="JAA76256.1"/>
    <property type="molecule type" value="mRNA"/>
</dbReference>
<dbReference type="GeneID" id="141453695"/>